<dbReference type="EMBL" id="KV784353">
    <property type="protein sequence ID" value="OEU23707.1"/>
    <property type="molecule type" value="Genomic_DNA"/>
</dbReference>
<dbReference type="AlphaFoldDB" id="A0A1E7FZX9"/>
<accession>A0A1E7FZX9</accession>
<evidence type="ECO:0000313" key="2">
    <source>
        <dbReference type="Proteomes" id="UP000095751"/>
    </source>
</evidence>
<organism evidence="1 2">
    <name type="scientific">Fragilariopsis cylindrus CCMP1102</name>
    <dbReference type="NCBI Taxonomy" id="635003"/>
    <lineage>
        <taxon>Eukaryota</taxon>
        <taxon>Sar</taxon>
        <taxon>Stramenopiles</taxon>
        <taxon>Ochrophyta</taxon>
        <taxon>Bacillariophyta</taxon>
        <taxon>Bacillariophyceae</taxon>
        <taxon>Bacillariophycidae</taxon>
        <taxon>Bacillariales</taxon>
        <taxon>Bacillariaceae</taxon>
        <taxon>Fragilariopsis</taxon>
    </lineage>
</organism>
<name>A0A1E7FZX9_9STRA</name>
<dbReference type="SUPFAM" id="SSF51905">
    <property type="entry name" value="FAD/NAD(P)-binding domain"/>
    <property type="match status" value="1"/>
</dbReference>
<protein>
    <submittedName>
        <fullName evidence="1">Uncharacterized protein</fullName>
    </submittedName>
</protein>
<dbReference type="InParanoid" id="A0A1E7FZX9"/>
<dbReference type="KEGG" id="fcy:FRACYDRAFT_233883"/>
<proteinExistence type="predicted"/>
<gene>
    <name evidence="1" type="ORF">FRACYDRAFT_233883</name>
</gene>
<dbReference type="Proteomes" id="UP000095751">
    <property type="component" value="Unassembled WGS sequence"/>
</dbReference>
<dbReference type="InterPro" id="IPR036188">
    <property type="entry name" value="FAD/NAD-bd_sf"/>
</dbReference>
<dbReference type="Gene3D" id="3.50.50.60">
    <property type="entry name" value="FAD/NAD(P)-binding domain"/>
    <property type="match status" value="1"/>
</dbReference>
<reference evidence="1 2" key="1">
    <citation type="submission" date="2016-09" db="EMBL/GenBank/DDBJ databases">
        <title>Extensive genetic diversity and differential bi-allelic expression allows diatom success in the polar Southern Ocean.</title>
        <authorList>
            <consortium name="DOE Joint Genome Institute"/>
            <person name="Mock T."/>
            <person name="Otillar R.P."/>
            <person name="Strauss J."/>
            <person name="Dupont C."/>
            <person name="Frickenhaus S."/>
            <person name="Maumus F."/>
            <person name="Mcmullan M."/>
            <person name="Sanges R."/>
            <person name="Schmutz J."/>
            <person name="Toseland A."/>
            <person name="Valas R."/>
            <person name="Veluchamy A."/>
            <person name="Ward B.J."/>
            <person name="Allen A."/>
            <person name="Barry K."/>
            <person name="Falciatore A."/>
            <person name="Ferrante M."/>
            <person name="Fortunato A.E."/>
            <person name="Gloeckner G."/>
            <person name="Gruber A."/>
            <person name="Hipkin R."/>
            <person name="Janech M."/>
            <person name="Kroth P."/>
            <person name="Leese F."/>
            <person name="Lindquist E."/>
            <person name="Lyon B.R."/>
            <person name="Martin J."/>
            <person name="Mayer C."/>
            <person name="Parker M."/>
            <person name="Quesneville H."/>
            <person name="Raymond J."/>
            <person name="Uhlig C."/>
            <person name="Valentin K.U."/>
            <person name="Worden A.Z."/>
            <person name="Armbrust E.V."/>
            <person name="Bowler C."/>
            <person name="Green B."/>
            <person name="Moulton V."/>
            <person name="Van Oosterhout C."/>
            <person name="Grigoriev I."/>
        </authorList>
    </citation>
    <scope>NUCLEOTIDE SEQUENCE [LARGE SCALE GENOMIC DNA]</scope>
    <source>
        <strain evidence="1 2">CCMP1102</strain>
    </source>
</reference>
<keyword evidence="2" id="KW-1185">Reference proteome</keyword>
<evidence type="ECO:0000313" key="1">
    <source>
        <dbReference type="EMBL" id="OEU23707.1"/>
    </source>
</evidence>
<sequence length="229" mass="25637">MLPICWKALRLPDQKGKVDPRAFKTLSGAGFKTGGMQPRHLEGHVVLAFWDNLELQNPEGVHDEMELASIQFEDKELKTFLEDCARQEHILKLNKYHHSGNVALAGDAAHAMYFLLVQGVACGLMLASSLGKERKISTAFENYSNDTVPEASAILYLNLISHVLEGGLLIKLATLPITLLPALGGSVLFQDVVGTTKTYQEILRKNRFLIWICKQVWKKKRFSKPTNNH</sequence>